<organism evidence="2 3">
    <name type="scientific">Tripterygium wilfordii</name>
    <name type="common">Thunder God vine</name>
    <dbReference type="NCBI Taxonomy" id="458696"/>
    <lineage>
        <taxon>Eukaryota</taxon>
        <taxon>Viridiplantae</taxon>
        <taxon>Streptophyta</taxon>
        <taxon>Embryophyta</taxon>
        <taxon>Tracheophyta</taxon>
        <taxon>Spermatophyta</taxon>
        <taxon>Magnoliopsida</taxon>
        <taxon>eudicotyledons</taxon>
        <taxon>Gunneridae</taxon>
        <taxon>Pentapetalae</taxon>
        <taxon>rosids</taxon>
        <taxon>fabids</taxon>
        <taxon>Celastrales</taxon>
        <taxon>Celastraceae</taxon>
        <taxon>Tripterygium</taxon>
    </lineage>
</organism>
<dbReference type="InterPro" id="IPR010255">
    <property type="entry name" value="Haem_peroxidase_sf"/>
</dbReference>
<sequence>MTGKQSMTAPVIVYSYFPQPNDSVGITELLCRRAYSRIFSLFIFLKENASSSDQALLSTPKTKDLVPKFASSQGALSEAFMNSMIKMNSMTGGQEVRKDCRVVN</sequence>
<dbReference type="GO" id="GO:0004601">
    <property type="term" value="F:peroxidase activity"/>
    <property type="evidence" value="ECO:0007669"/>
    <property type="project" value="UniProtKB-KW"/>
</dbReference>
<feature type="domain" description="Plant heme peroxidase family profile" evidence="1">
    <location>
        <begin position="51"/>
        <end position="104"/>
    </location>
</feature>
<evidence type="ECO:0000313" key="3">
    <source>
        <dbReference type="Proteomes" id="UP000593562"/>
    </source>
</evidence>
<keyword evidence="3" id="KW-1185">Reference proteome</keyword>
<keyword evidence="2" id="KW-0560">Oxidoreductase</keyword>
<evidence type="ECO:0000259" key="1">
    <source>
        <dbReference type="PROSITE" id="PS50873"/>
    </source>
</evidence>
<accession>A0A7J7E471</accession>
<comment type="caution">
    <text evidence="2">The sequence shown here is derived from an EMBL/GenBank/DDBJ whole genome shotgun (WGS) entry which is preliminary data.</text>
</comment>
<gene>
    <name evidence="2" type="ORF">HS088_TW01G00984</name>
</gene>
<proteinExistence type="predicted"/>
<protein>
    <submittedName>
        <fullName evidence="2">Putative peroxidase</fullName>
    </submittedName>
</protein>
<dbReference type="Gene3D" id="1.10.420.10">
    <property type="entry name" value="Peroxidase, domain 2"/>
    <property type="match status" value="1"/>
</dbReference>
<dbReference type="EMBL" id="JAAARO010000001">
    <property type="protein sequence ID" value="KAF5753066.1"/>
    <property type="molecule type" value="Genomic_DNA"/>
</dbReference>
<dbReference type="PROSITE" id="PS50873">
    <property type="entry name" value="PEROXIDASE_4"/>
    <property type="match status" value="1"/>
</dbReference>
<name>A0A7J7E471_TRIWF</name>
<dbReference type="InterPro" id="IPR002016">
    <property type="entry name" value="Haem_peroxidase"/>
</dbReference>
<reference evidence="2 3" key="1">
    <citation type="journal article" date="2020" name="Nat. Commun.">
        <title>Genome of Tripterygium wilfordii and identification of cytochrome P450 involved in triptolide biosynthesis.</title>
        <authorList>
            <person name="Tu L."/>
            <person name="Su P."/>
            <person name="Zhang Z."/>
            <person name="Gao L."/>
            <person name="Wang J."/>
            <person name="Hu T."/>
            <person name="Zhou J."/>
            <person name="Zhang Y."/>
            <person name="Zhao Y."/>
            <person name="Liu Y."/>
            <person name="Song Y."/>
            <person name="Tong Y."/>
            <person name="Lu Y."/>
            <person name="Yang J."/>
            <person name="Xu C."/>
            <person name="Jia M."/>
            <person name="Peters R.J."/>
            <person name="Huang L."/>
            <person name="Gao W."/>
        </authorList>
    </citation>
    <scope>NUCLEOTIDE SEQUENCE [LARGE SCALE GENOMIC DNA]</scope>
    <source>
        <strain evidence="3">cv. XIE 37</strain>
        <tissue evidence="2">Leaf</tissue>
    </source>
</reference>
<evidence type="ECO:0000313" key="2">
    <source>
        <dbReference type="EMBL" id="KAF5753066.1"/>
    </source>
</evidence>
<dbReference type="GO" id="GO:0020037">
    <property type="term" value="F:heme binding"/>
    <property type="evidence" value="ECO:0007669"/>
    <property type="project" value="InterPro"/>
</dbReference>
<dbReference type="GO" id="GO:0006979">
    <property type="term" value="P:response to oxidative stress"/>
    <property type="evidence" value="ECO:0007669"/>
    <property type="project" value="InterPro"/>
</dbReference>
<dbReference type="AlphaFoldDB" id="A0A7J7E471"/>
<dbReference type="InParanoid" id="A0A7J7E471"/>
<dbReference type="Gene3D" id="1.10.520.10">
    <property type="match status" value="1"/>
</dbReference>
<dbReference type="Proteomes" id="UP000593562">
    <property type="component" value="Unassembled WGS sequence"/>
</dbReference>
<keyword evidence="2" id="KW-0575">Peroxidase</keyword>
<dbReference type="SUPFAM" id="SSF48113">
    <property type="entry name" value="Heme-dependent peroxidases"/>
    <property type="match status" value="1"/>
</dbReference>